<keyword evidence="5" id="KW-1185">Reference proteome</keyword>
<feature type="signal peptide" evidence="2">
    <location>
        <begin position="1"/>
        <end position="21"/>
    </location>
</feature>
<evidence type="ECO:0000256" key="2">
    <source>
        <dbReference type="SAM" id="SignalP"/>
    </source>
</evidence>
<accession>A0A371EJH0</accession>
<reference evidence="4" key="1">
    <citation type="submission" date="2018-05" db="EMBL/GenBank/DDBJ databases">
        <title>Draft genome of Mucuna pruriens seed.</title>
        <authorList>
            <person name="Nnadi N.E."/>
            <person name="Vos R."/>
            <person name="Hasami M.H."/>
            <person name="Devisetty U.K."/>
            <person name="Aguiy J.C."/>
        </authorList>
    </citation>
    <scope>NUCLEOTIDE SEQUENCE [LARGE SCALE GENOMIC DNA]</scope>
    <source>
        <strain evidence="4">JCA_2017</strain>
    </source>
</reference>
<dbReference type="PANTHER" id="PTHR31236:SF2">
    <property type="entry name" value="BURP DOMAIN PROTEIN RD22"/>
    <property type="match status" value="1"/>
</dbReference>
<keyword evidence="2" id="KW-0732">Signal</keyword>
<protein>
    <submittedName>
        <fullName evidence="4">BURP domain protein RD22</fullName>
    </submittedName>
</protein>
<dbReference type="InterPro" id="IPR004873">
    <property type="entry name" value="BURP_dom"/>
</dbReference>
<evidence type="ECO:0000313" key="5">
    <source>
        <dbReference type="Proteomes" id="UP000257109"/>
    </source>
</evidence>
<feature type="chain" id="PRO_5016704334" evidence="2">
    <location>
        <begin position="22"/>
        <end position="301"/>
    </location>
</feature>
<dbReference type="STRING" id="157652.A0A371EJH0"/>
<feature type="non-terminal residue" evidence="4">
    <location>
        <position position="1"/>
    </location>
</feature>
<feature type="domain" description="BURP" evidence="3">
    <location>
        <begin position="91"/>
        <end position="301"/>
    </location>
</feature>
<feature type="region of interest" description="Disordered" evidence="1">
    <location>
        <begin position="53"/>
        <end position="79"/>
    </location>
</feature>
<dbReference type="AlphaFoldDB" id="A0A371EJH0"/>
<dbReference type="Pfam" id="PF03181">
    <property type="entry name" value="BURP"/>
    <property type="match status" value="1"/>
</dbReference>
<gene>
    <name evidence="4" type="primary">RD22</name>
    <name evidence="4" type="ORF">CR513_55041</name>
</gene>
<evidence type="ECO:0000313" key="4">
    <source>
        <dbReference type="EMBL" id="RDX66213.1"/>
    </source>
</evidence>
<name>A0A371EJH0_MUCPR</name>
<dbReference type="InterPro" id="IPR044816">
    <property type="entry name" value="BURP"/>
</dbReference>
<dbReference type="Proteomes" id="UP000257109">
    <property type="component" value="Unassembled WGS sequence"/>
</dbReference>
<evidence type="ECO:0000256" key="1">
    <source>
        <dbReference type="SAM" id="MobiDB-lite"/>
    </source>
</evidence>
<dbReference type="SMART" id="SM01045">
    <property type="entry name" value="BURP"/>
    <property type="match status" value="1"/>
</dbReference>
<comment type="caution">
    <text evidence="4">The sequence shown here is derived from an EMBL/GenBank/DDBJ whole genome shotgun (WGS) entry which is preliminary data.</text>
</comment>
<dbReference type="OrthoDB" id="654134at2759"/>
<dbReference type="PROSITE" id="PS51277">
    <property type="entry name" value="BURP"/>
    <property type="match status" value="1"/>
</dbReference>
<dbReference type="PANTHER" id="PTHR31236">
    <property type="entry name" value="BURP DOMAIN PROTEIN USPL1-LIKE"/>
    <property type="match status" value="1"/>
</dbReference>
<sequence length="301" mass="33597">MEYRLLPIFTLLSLALVATHAALPPEVYWKSVLPTTPMPKAIAHTLYPGEKVSVSRRHKENPIQPSDHTNYKHGAAESELRDEAPKNEALFFLEKDLRPGTKLDLHFTRSSNEATFLPRQVADSIPFSSNKLDHVFTKFSIKPGSEESRMVMSTINECEEAGIKGEEKYCATSLESMIDFITSKIGKSVEALSTEVEKETGLQKHSVTPGVKKFAGDKAVVCHKQNYPYAVFYCHKIGTARAYSVPLVAANGVRVKAVAVCHTDTSQWNPKHLAFYVLKVKPGTVPICHFLREDNVVWVNN</sequence>
<proteinExistence type="predicted"/>
<organism evidence="4 5">
    <name type="scientific">Mucuna pruriens</name>
    <name type="common">Velvet bean</name>
    <name type="synonym">Dolichos pruriens</name>
    <dbReference type="NCBI Taxonomy" id="157652"/>
    <lineage>
        <taxon>Eukaryota</taxon>
        <taxon>Viridiplantae</taxon>
        <taxon>Streptophyta</taxon>
        <taxon>Embryophyta</taxon>
        <taxon>Tracheophyta</taxon>
        <taxon>Spermatophyta</taxon>
        <taxon>Magnoliopsida</taxon>
        <taxon>eudicotyledons</taxon>
        <taxon>Gunneridae</taxon>
        <taxon>Pentapetalae</taxon>
        <taxon>rosids</taxon>
        <taxon>fabids</taxon>
        <taxon>Fabales</taxon>
        <taxon>Fabaceae</taxon>
        <taxon>Papilionoideae</taxon>
        <taxon>50 kb inversion clade</taxon>
        <taxon>NPAAA clade</taxon>
        <taxon>indigoferoid/millettioid clade</taxon>
        <taxon>Phaseoleae</taxon>
        <taxon>Mucuna</taxon>
    </lineage>
</organism>
<dbReference type="EMBL" id="QJKJ01013543">
    <property type="protein sequence ID" value="RDX66213.1"/>
    <property type="molecule type" value="Genomic_DNA"/>
</dbReference>
<evidence type="ECO:0000259" key="3">
    <source>
        <dbReference type="PROSITE" id="PS51277"/>
    </source>
</evidence>